<dbReference type="InterPro" id="IPR045621">
    <property type="entry name" value="BPD_transp_1_N"/>
</dbReference>
<gene>
    <name evidence="9" type="ORF">S06H3_10957</name>
</gene>
<dbReference type="PANTHER" id="PTHR43163:SF6">
    <property type="entry name" value="DIPEPTIDE TRANSPORT SYSTEM PERMEASE PROTEIN DPPB-RELATED"/>
    <property type="match status" value="1"/>
</dbReference>
<accession>X1M2K2</accession>
<keyword evidence="5 7" id="KW-1133">Transmembrane helix</keyword>
<feature type="domain" description="ABC transmembrane type-1" evidence="8">
    <location>
        <begin position="100"/>
        <end position="249"/>
    </location>
</feature>
<evidence type="ECO:0000256" key="2">
    <source>
        <dbReference type="ARBA" id="ARBA00022448"/>
    </source>
</evidence>
<evidence type="ECO:0000256" key="7">
    <source>
        <dbReference type="SAM" id="Phobius"/>
    </source>
</evidence>
<keyword evidence="6 7" id="KW-0472">Membrane</keyword>
<proteinExistence type="predicted"/>
<comment type="caution">
    <text evidence="9">The sequence shown here is derived from an EMBL/GenBank/DDBJ whole genome shotgun (WGS) entry which is preliminary data.</text>
</comment>
<dbReference type="Pfam" id="PF19300">
    <property type="entry name" value="BPD_transp_1_N"/>
    <property type="match status" value="1"/>
</dbReference>
<dbReference type="InterPro" id="IPR035906">
    <property type="entry name" value="MetI-like_sf"/>
</dbReference>
<evidence type="ECO:0000313" key="9">
    <source>
        <dbReference type="EMBL" id="GAI12301.1"/>
    </source>
</evidence>
<organism evidence="9">
    <name type="scientific">marine sediment metagenome</name>
    <dbReference type="NCBI Taxonomy" id="412755"/>
    <lineage>
        <taxon>unclassified sequences</taxon>
        <taxon>metagenomes</taxon>
        <taxon>ecological metagenomes</taxon>
    </lineage>
</organism>
<reference evidence="9" key="1">
    <citation type="journal article" date="2014" name="Front. Microbiol.">
        <title>High frequency of phylogenetically diverse reductive dehalogenase-homologous genes in deep subseafloor sedimentary metagenomes.</title>
        <authorList>
            <person name="Kawai M."/>
            <person name="Futagami T."/>
            <person name="Toyoda A."/>
            <person name="Takaki Y."/>
            <person name="Nishi S."/>
            <person name="Hori S."/>
            <person name="Arai W."/>
            <person name="Tsubouchi T."/>
            <person name="Morono Y."/>
            <person name="Uchiyama I."/>
            <person name="Ito T."/>
            <person name="Fujiyama A."/>
            <person name="Inagaki F."/>
            <person name="Takami H."/>
        </authorList>
    </citation>
    <scope>NUCLEOTIDE SEQUENCE</scope>
    <source>
        <strain evidence="9">Expedition CK06-06</strain>
    </source>
</reference>
<feature type="transmembrane region" description="Helical" evidence="7">
    <location>
        <begin position="183"/>
        <end position="200"/>
    </location>
</feature>
<protein>
    <recommendedName>
        <fullName evidence="8">ABC transmembrane type-1 domain-containing protein</fullName>
    </recommendedName>
</protein>
<keyword evidence="4 7" id="KW-0812">Transmembrane</keyword>
<keyword evidence="3" id="KW-1003">Cell membrane</keyword>
<dbReference type="EMBL" id="BARV01005196">
    <property type="protein sequence ID" value="GAI12301.1"/>
    <property type="molecule type" value="Genomic_DNA"/>
</dbReference>
<feature type="non-terminal residue" evidence="9">
    <location>
        <position position="1"/>
    </location>
</feature>
<dbReference type="Gene3D" id="1.10.3720.10">
    <property type="entry name" value="MetI-like"/>
    <property type="match status" value="1"/>
</dbReference>
<evidence type="ECO:0000256" key="3">
    <source>
        <dbReference type="ARBA" id="ARBA00022475"/>
    </source>
</evidence>
<feature type="non-terminal residue" evidence="9">
    <location>
        <position position="249"/>
    </location>
</feature>
<dbReference type="PANTHER" id="PTHR43163">
    <property type="entry name" value="DIPEPTIDE TRANSPORT SYSTEM PERMEASE PROTEIN DPPB-RELATED"/>
    <property type="match status" value="1"/>
</dbReference>
<comment type="subcellular location">
    <subcellularLocation>
        <location evidence="1">Cell membrane</location>
        <topology evidence="1">Multi-pass membrane protein</topology>
    </subcellularLocation>
</comment>
<dbReference type="SUPFAM" id="SSF161098">
    <property type="entry name" value="MetI-like"/>
    <property type="match status" value="1"/>
</dbReference>
<dbReference type="AlphaFoldDB" id="X1M2K2"/>
<evidence type="ECO:0000256" key="5">
    <source>
        <dbReference type="ARBA" id="ARBA00022989"/>
    </source>
</evidence>
<dbReference type="Pfam" id="PF00528">
    <property type="entry name" value="BPD_transp_1"/>
    <property type="match status" value="1"/>
</dbReference>
<dbReference type="GO" id="GO:0055085">
    <property type="term" value="P:transmembrane transport"/>
    <property type="evidence" value="ECO:0007669"/>
    <property type="project" value="InterPro"/>
</dbReference>
<dbReference type="InterPro" id="IPR000515">
    <property type="entry name" value="MetI-like"/>
</dbReference>
<dbReference type="GO" id="GO:0005886">
    <property type="term" value="C:plasma membrane"/>
    <property type="evidence" value="ECO:0007669"/>
    <property type="project" value="UniProtKB-SubCell"/>
</dbReference>
<feature type="transmembrane region" description="Helical" evidence="7">
    <location>
        <begin position="139"/>
        <end position="163"/>
    </location>
</feature>
<dbReference type="CDD" id="cd06261">
    <property type="entry name" value="TM_PBP2"/>
    <property type="match status" value="1"/>
</dbReference>
<evidence type="ECO:0000256" key="6">
    <source>
        <dbReference type="ARBA" id="ARBA00023136"/>
    </source>
</evidence>
<evidence type="ECO:0000259" key="8">
    <source>
        <dbReference type="PROSITE" id="PS50928"/>
    </source>
</evidence>
<evidence type="ECO:0000256" key="1">
    <source>
        <dbReference type="ARBA" id="ARBA00004651"/>
    </source>
</evidence>
<feature type="transmembrane region" description="Helical" evidence="7">
    <location>
        <begin position="106"/>
        <end position="127"/>
    </location>
</feature>
<keyword evidence="2" id="KW-0813">Transport</keyword>
<name>X1M2K2_9ZZZZ</name>
<evidence type="ECO:0000256" key="4">
    <source>
        <dbReference type="ARBA" id="ARBA00022692"/>
    </source>
</evidence>
<sequence length="249" mass="27898">LLLIIPTLLLVTIISFFLARLIPGDVIDLMLAEQPVLNRELTRIELERALGLDIPIYVQYGRWLGVVPHPDTGFSGILQGDLGMSLWESRPVGEDIIHRFPISFELALIAIITAQLISLPVGIYSAIRQDTGGDYIARSFAIACIALPAFWLGTMVMVFPSIWWGWMPPVEYVSIFKNPGQNLQMFIIPGVILGMGFSGITMRMTRTMMLEVLRQDYIRTAWSKGLRERVIVLRHALKNALIPVITIVG</sequence>
<dbReference type="PROSITE" id="PS50928">
    <property type="entry name" value="ABC_TM1"/>
    <property type="match status" value="1"/>
</dbReference>